<reference evidence="3" key="2">
    <citation type="submission" date="2023-05" db="EMBL/GenBank/DDBJ databases">
        <authorList>
            <consortium name="Lawrence Berkeley National Laboratory"/>
            <person name="Steindorff A."/>
            <person name="Hensen N."/>
            <person name="Bonometti L."/>
            <person name="Westerberg I."/>
            <person name="Brannstrom I.O."/>
            <person name="Guillou S."/>
            <person name="Cros-Aarteil S."/>
            <person name="Calhoun S."/>
            <person name="Haridas S."/>
            <person name="Kuo A."/>
            <person name="Mondo S."/>
            <person name="Pangilinan J."/>
            <person name="Riley R."/>
            <person name="Labutti K."/>
            <person name="Andreopoulos B."/>
            <person name="Lipzen A."/>
            <person name="Chen C."/>
            <person name="Yanf M."/>
            <person name="Daum C."/>
            <person name="Ng V."/>
            <person name="Clum A."/>
            <person name="Ohm R."/>
            <person name="Martin F."/>
            <person name="Silar P."/>
            <person name="Natvig D."/>
            <person name="Lalanne C."/>
            <person name="Gautier V."/>
            <person name="Ament-Velasquez S.L."/>
            <person name="Kruys A."/>
            <person name="Hutchinson M.I."/>
            <person name="Powell A.J."/>
            <person name="Barry K."/>
            <person name="Miller A.N."/>
            <person name="Grigoriev I.V."/>
            <person name="Debuchy R."/>
            <person name="Gladieux P."/>
            <person name="Thoren M.H."/>
            <person name="Johannesson H."/>
        </authorList>
    </citation>
    <scope>NUCLEOTIDE SEQUENCE</scope>
    <source>
        <strain evidence="3">CBS 532.94</strain>
    </source>
</reference>
<reference evidence="3" key="1">
    <citation type="journal article" date="2023" name="Mol. Phylogenet. Evol.">
        <title>Genome-scale phylogeny and comparative genomics of the fungal order Sordariales.</title>
        <authorList>
            <person name="Hensen N."/>
            <person name="Bonometti L."/>
            <person name="Westerberg I."/>
            <person name="Brannstrom I.O."/>
            <person name="Guillou S."/>
            <person name="Cros-Aarteil S."/>
            <person name="Calhoun S."/>
            <person name="Haridas S."/>
            <person name="Kuo A."/>
            <person name="Mondo S."/>
            <person name="Pangilinan J."/>
            <person name="Riley R."/>
            <person name="LaButti K."/>
            <person name="Andreopoulos B."/>
            <person name="Lipzen A."/>
            <person name="Chen C."/>
            <person name="Yan M."/>
            <person name="Daum C."/>
            <person name="Ng V."/>
            <person name="Clum A."/>
            <person name="Steindorff A."/>
            <person name="Ohm R.A."/>
            <person name="Martin F."/>
            <person name="Silar P."/>
            <person name="Natvig D.O."/>
            <person name="Lalanne C."/>
            <person name="Gautier V."/>
            <person name="Ament-Velasquez S.L."/>
            <person name="Kruys A."/>
            <person name="Hutchinson M.I."/>
            <person name="Powell A.J."/>
            <person name="Barry K."/>
            <person name="Miller A.N."/>
            <person name="Grigoriev I.V."/>
            <person name="Debuchy R."/>
            <person name="Gladieux P."/>
            <person name="Hiltunen Thoren M."/>
            <person name="Johannesson H."/>
        </authorList>
    </citation>
    <scope>NUCLEOTIDE SEQUENCE</scope>
    <source>
        <strain evidence="3">CBS 532.94</strain>
    </source>
</reference>
<keyword evidence="4" id="KW-1185">Reference proteome</keyword>
<organism evidence="3 4">
    <name type="scientific">Achaetomium macrosporum</name>
    <dbReference type="NCBI Taxonomy" id="79813"/>
    <lineage>
        <taxon>Eukaryota</taxon>
        <taxon>Fungi</taxon>
        <taxon>Dikarya</taxon>
        <taxon>Ascomycota</taxon>
        <taxon>Pezizomycotina</taxon>
        <taxon>Sordariomycetes</taxon>
        <taxon>Sordariomycetidae</taxon>
        <taxon>Sordariales</taxon>
        <taxon>Chaetomiaceae</taxon>
        <taxon>Achaetomium</taxon>
    </lineage>
</organism>
<accession>A0AAN7CEE7</accession>
<dbReference type="AlphaFoldDB" id="A0AAN7CEE7"/>
<evidence type="ECO:0000256" key="1">
    <source>
        <dbReference type="SAM" id="Coils"/>
    </source>
</evidence>
<keyword evidence="1" id="KW-0175">Coiled coil</keyword>
<dbReference type="EMBL" id="MU860038">
    <property type="protein sequence ID" value="KAK4240531.1"/>
    <property type="molecule type" value="Genomic_DNA"/>
</dbReference>
<name>A0AAN7CEE7_9PEZI</name>
<feature type="compositionally biased region" description="Basic residues" evidence="2">
    <location>
        <begin position="280"/>
        <end position="289"/>
    </location>
</feature>
<protein>
    <submittedName>
        <fullName evidence="3">Uncharacterized protein</fullName>
    </submittedName>
</protein>
<evidence type="ECO:0000313" key="3">
    <source>
        <dbReference type="EMBL" id="KAK4240531.1"/>
    </source>
</evidence>
<feature type="coiled-coil region" evidence="1">
    <location>
        <begin position="201"/>
        <end position="228"/>
    </location>
</feature>
<feature type="region of interest" description="Disordered" evidence="2">
    <location>
        <begin position="237"/>
        <end position="296"/>
    </location>
</feature>
<sequence>MGWREEERNPKKTFDMLVHYFENRHPRNSNAAVATLPAPHQINNPSINANDKIAGATPAVSPTEFEELRTLVAKIQESVAPSDAAKALEKKLDVVQGTAEANHNTHRAKILEIKGQFAKIEKTAAHADTVKALEEKLDLVHRTYVVEKQFGGLKRILNSHRYLFFSKFSTIEGQLGNVNIQGLVQENGSIQKDVGAIYGRLAEIVSKRAEMDNQLEKMKDRLAVLEDKVKNPEPAATMVTFGGLSPPSAEDTTRRSSLKRKLDDRETATPFVARITPGPGRRRNRRQRLERRNPRC</sequence>
<proteinExistence type="predicted"/>
<comment type="caution">
    <text evidence="3">The sequence shown here is derived from an EMBL/GenBank/DDBJ whole genome shotgun (WGS) entry which is preliminary data.</text>
</comment>
<dbReference type="Proteomes" id="UP001303760">
    <property type="component" value="Unassembled WGS sequence"/>
</dbReference>
<gene>
    <name evidence="3" type="ORF">C8A03DRAFT_31349</name>
</gene>
<evidence type="ECO:0000313" key="4">
    <source>
        <dbReference type="Proteomes" id="UP001303760"/>
    </source>
</evidence>
<evidence type="ECO:0000256" key="2">
    <source>
        <dbReference type="SAM" id="MobiDB-lite"/>
    </source>
</evidence>